<reference evidence="1 2" key="1">
    <citation type="submission" date="2024-09" db="EMBL/GenBank/DDBJ databases">
        <title>The Natural Products Discovery Center: Release of the First 8490 Sequenced Strains for Exploring Actinobacteria Biosynthetic Diversity.</title>
        <authorList>
            <person name="Kalkreuter E."/>
            <person name="Kautsar S.A."/>
            <person name="Yang D."/>
            <person name="Bader C.D."/>
            <person name="Teijaro C.N."/>
            <person name="Fluegel L."/>
            <person name="Davis C.M."/>
            <person name="Simpson J.R."/>
            <person name="Lauterbach L."/>
            <person name="Steele A.D."/>
            <person name="Gui C."/>
            <person name="Meng S."/>
            <person name="Li G."/>
            <person name="Viehrig K."/>
            <person name="Ye F."/>
            <person name="Su P."/>
            <person name="Kiefer A.F."/>
            <person name="Nichols A."/>
            <person name="Cepeda A.J."/>
            <person name="Yan W."/>
            <person name="Fan B."/>
            <person name="Jiang Y."/>
            <person name="Adhikari A."/>
            <person name="Zheng C.-J."/>
            <person name="Schuster L."/>
            <person name="Cowan T.M."/>
            <person name="Smanski M.J."/>
            <person name="Chevrette M.G."/>
            <person name="De Carvalho L.P.S."/>
            <person name="Shen B."/>
        </authorList>
    </citation>
    <scope>NUCLEOTIDE SEQUENCE [LARGE SCALE GENOMIC DNA]</scope>
    <source>
        <strain evidence="1 2">NPDC058584</strain>
    </source>
</reference>
<comment type="caution">
    <text evidence="1">The sequence shown here is derived from an EMBL/GenBank/DDBJ whole genome shotgun (WGS) entry which is preliminary data.</text>
</comment>
<evidence type="ECO:0000313" key="2">
    <source>
        <dbReference type="Proteomes" id="UP001598300"/>
    </source>
</evidence>
<dbReference type="Proteomes" id="UP001598300">
    <property type="component" value="Unassembled WGS sequence"/>
</dbReference>
<protein>
    <submittedName>
        <fullName evidence="1">Uncharacterized protein</fullName>
    </submittedName>
</protein>
<sequence length="185" mass="20612">MAMHASAGQLTHAEIRRVWPRDGHIRILGTVLVDGVPDEAPVDNPWTLRLTSRERPEVPLPTGVKRLKDRLVRTVSRTSPPTRRRLHFPAVSNGADFEAVVAVRDVAVWDALPREHWDVDVIAVRNGKRLVRRVGGHLDDMPGKKQIVKYPEQYHAGVAVLPYFTDGDDLSIRCARRDNGNGGAA</sequence>
<accession>A0ABW6DV64</accession>
<organism evidence="1 2">
    <name type="scientific">Streptomyces bacillaris</name>
    <dbReference type="NCBI Taxonomy" id="68179"/>
    <lineage>
        <taxon>Bacteria</taxon>
        <taxon>Bacillati</taxon>
        <taxon>Actinomycetota</taxon>
        <taxon>Actinomycetes</taxon>
        <taxon>Kitasatosporales</taxon>
        <taxon>Streptomycetaceae</taxon>
        <taxon>Streptomyces</taxon>
    </lineage>
</organism>
<evidence type="ECO:0000313" key="1">
    <source>
        <dbReference type="EMBL" id="MFD3955769.1"/>
    </source>
</evidence>
<keyword evidence="2" id="KW-1185">Reference proteome</keyword>
<proteinExistence type="predicted"/>
<name>A0ABW6DV64_9ACTN</name>
<dbReference type="RefSeq" id="WP_128838573.1">
    <property type="nucleotide sequence ID" value="NZ_JBHXNM010000001.1"/>
</dbReference>
<dbReference type="EMBL" id="JBHXPM010000005">
    <property type="protein sequence ID" value="MFD3955769.1"/>
    <property type="molecule type" value="Genomic_DNA"/>
</dbReference>
<gene>
    <name evidence="1" type="ORF">ACFWR3_06755</name>
</gene>